<evidence type="ECO:0000256" key="1">
    <source>
        <dbReference type="SAM" id="Coils"/>
    </source>
</evidence>
<proteinExistence type="predicted"/>
<dbReference type="OrthoDB" id="6247020at2759"/>
<evidence type="ECO:0000313" key="4">
    <source>
        <dbReference type="Proteomes" id="UP000005239"/>
    </source>
</evidence>
<keyword evidence="4" id="KW-1185">Reference proteome</keyword>
<feature type="coiled-coil region" evidence="1">
    <location>
        <begin position="79"/>
        <end position="106"/>
    </location>
</feature>
<dbReference type="Proteomes" id="UP000005239">
    <property type="component" value="Unassembled WGS sequence"/>
</dbReference>
<reference evidence="3" key="2">
    <citation type="submission" date="2022-06" db="UniProtKB">
        <authorList>
            <consortium name="EnsemblMetazoa"/>
        </authorList>
    </citation>
    <scope>IDENTIFICATION</scope>
    <source>
        <strain evidence="3">PS312</strain>
    </source>
</reference>
<dbReference type="InterPro" id="IPR036438">
    <property type="entry name" value="Insulin-like_sf"/>
</dbReference>
<feature type="compositionally biased region" description="Acidic residues" evidence="2">
    <location>
        <begin position="588"/>
        <end position="598"/>
    </location>
</feature>
<organism evidence="3 4">
    <name type="scientific">Pristionchus pacificus</name>
    <name type="common">Parasitic nematode worm</name>
    <dbReference type="NCBI Taxonomy" id="54126"/>
    <lineage>
        <taxon>Eukaryota</taxon>
        <taxon>Metazoa</taxon>
        <taxon>Ecdysozoa</taxon>
        <taxon>Nematoda</taxon>
        <taxon>Chromadorea</taxon>
        <taxon>Rhabditida</taxon>
        <taxon>Rhabditina</taxon>
        <taxon>Diplogasteromorpha</taxon>
        <taxon>Diplogasteroidea</taxon>
        <taxon>Neodiplogasteridae</taxon>
        <taxon>Pristionchus</taxon>
    </lineage>
</organism>
<feature type="compositionally biased region" description="Polar residues" evidence="2">
    <location>
        <begin position="573"/>
        <end position="585"/>
    </location>
</feature>
<name>A0A2A6B3Q7_PRIPA</name>
<feature type="region of interest" description="Disordered" evidence="2">
    <location>
        <begin position="565"/>
        <end position="598"/>
    </location>
</feature>
<protein>
    <submittedName>
        <fullName evidence="3">IlGF domain-containing protein</fullName>
    </submittedName>
</protein>
<dbReference type="Gene3D" id="1.10.100.10">
    <property type="entry name" value="Insulin-like"/>
    <property type="match status" value="1"/>
</dbReference>
<evidence type="ECO:0000313" key="3">
    <source>
        <dbReference type="EnsemblMetazoa" id="PPA39481.1"/>
    </source>
</evidence>
<feature type="region of interest" description="Disordered" evidence="2">
    <location>
        <begin position="401"/>
        <end position="425"/>
    </location>
</feature>
<accession>A0A8R1YXB7</accession>
<feature type="compositionally biased region" description="Low complexity" evidence="2">
    <location>
        <begin position="401"/>
        <end position="417"/>
    </location>
</feature>
<gene>
    <name evidence="3" type="primary">WBGene00277850</name>
</gene>
<dbReference type="GO" id="GO:0005179">
    <property type="term" value="F:hormone activity"/>
    <property type="evidence" value="ECO:0007669"/>
    <property type="project" value="InterPro"/>
</dbReference>
<evidence type="ECO:0000256" key="2">
    <source>
        <dbReference type="SAM" id="MobiDB-lite"/>
    </source>
</evidence>
<dbReference type="SMART" id="SM00078">
    <property type="entry name" value="IlGF"/>
    <property type="match status" value="1"/>
</dbReference>
<dbReference type="GO" id="GO:0005576">
    <property type="term" value="C:extracellular region"/>
    <property type="evidence" value="ECO:0007669"/>
    <property type="project" value="InterPro"/>
</dbReference>
<sequence length="598" mass="67637">MRFPAFTQQHRQYSMTGIIGVPVIPLIRYPEDQPGVTSERKGMFFRDAMSDFCCIYHVRHSKILLHVKIRLELKRILFNLSSEEEIEKLKLKKMTKERQEAEMRDRVNRLGDGRVRRMSTFNRSNAIFECPPSPVKQISSPLPEHTNPRMLYERDHEHARSWNPGVYELDAAGGEQNYGHENTTRKPTTLGPYYRMEYGIPVNPQTAPQLKLSPNTRISPTASSVVPQQCIIPVVISEPPPSSTIPSSDTHHTRRGSNMLGMRNQRQAKSFDERRGSSHMLLTTERRTTSETDDQRKRLMRQATIRMLEPENPVSAECQTLWDHRGHLEQLSALGISDPSSNSTSFESYSESIVAVQPSSSALPKDSEKSVDANVKRSKYKNLLTQRKFLTTVTNPALPSSFDSTGSSSSYAGGPSSDANFASSVDSAELERRRLSLMSCNDGTRATNIPAISTSSRRPVAEIPPFHRSPNQRDYSVDAHTDHIFREFRMSFASRVLLLLLLSSMVSTVTSQRLCGRRLTEALSVVCDHKYHRPTREQLNTVRSRSSGIATKCCRNRCPYEELSSRIDPTYPSPTFSSTLPSRGQSVDIEETLTEQLR</sequence>
<feature type="region of interest" description="Disordered" evidence="2">
    <location>
        <begin position="236"/>
        <end position="257"/>
    </location>
</feature>
<accession>A0A2A6B3Q7</accession>
<reference evidence="4" key="1">
    <citation type="journal article" date="2008" name="Nat. Genet.">
        <title>The Pristionchus pacificus genome provides a unique perspective on nematode lifestyle and parasitism.</title>
        <authorList>
            <person name="Dieterich C."/>
            <person name="Clifton S.W."/>
            <person name="Schuster L.N."/>
            <person name="Chinwalla A."/>
            <person name="Delehaunty K."/>
            <person name="Dinkelacker I."/>
            <person name="Fulton L."/>
            <person name="Fulton R."/>
            <person name="Godfrey J."/>
            <person name="Minx P."/>
            <person name="Mitreva M."/>
            <person name="Roeseler W."/>
            <person name="Tian H."/>
            <person name="Witte H."/>
            <person name="Yang S.P."/>
            <person name="Wilson R.K."/>
            <person name="Sommer R.J."/>
        </authorList>
    </citation>
    <scope>NUCLEOTIDE SEQUENCE [LARGE SCALE GENOMIC DNA]</scope>
    <source>
        <strain evidence="4">PS312</strain>
    </source>
</reference>
<dbReference type="AlphaFoldDB" id="A0A2A6B3Q7"/>
<keyword evidence="1" id="KW-0175">Coiled coil</keyword>
<dbReference type="CDD" id="cd04366">
    <property type="entry name" value="IlGF_insulin_bombyxin_like"/>
    <property type="match status" value="1"/>
</dbReference>
<dbReference type="InterPro" id="IPR016179">
    <property type="entry name" value="Insulin-like"/>
</dbReference>
<dbReference type="SUPFAM" id="SSF56994">
    <property type="entry name" value="Insulin-like"/>
    <property type="match status" value="1"/>
</dbReference>
<dbReference type="EnsemblMetazoa" id="PPA39481.1">
    <property type="protein sequence ID" value="PPA39481.1"/>
    <property type="gene ID" value="WBGene00277850"/>
</dbReference>